<evidence type="ECO:0000313" key="1">
    <source>
        <dbReference type="EMBL" id="KAF9650631.1"/>
    </source>
</evidence>
<dbReference type="Proteomes" id="UP000886501">
    <property type="component" value="Unassembled WGS sequence"/>
</dbReference>
<protein>
    <submittedName>
        <fullName evidence="1">Uncharacterized protein</fullName>
    </submittedName>
</protein>
<accession>A0ACB6ZLU2</accession>
<organism evidence="1 2">
    <name type="scientific">Thelephora ganbajun</name>
    <name type="common">Ganba fungus</name>
    <dbReference type="NCBI Taxonomy" id="370292"/>
    <lineage>
        <taxon>Eukaryota</taxon>
        <taxon>Fungi</taxon>
        <taxon>Dikarya</taxon>
        <taxon>Basidiomycota</taxon>
        <taxon>Agaricomycotina</taxon>
        <taxon>Agaricomycetes</taxon>
        <taxon>Thelephorales</taxon>
        <taxon>Thelephoraceae</taxon>
        <taxon>Thelephora</taxon>
    </lineage>
</organism>
<dbReference type="EMBL" id="MU117983">
    <property type="protein sequence ID" value="KAF9650631.1"/>
    <property type="molecule type" value="Genomic_DNA"/>
</dbReference>
<gene>
    <name evidence="1" type="ORF">BDM02DRAFT_1351141</name>
</gene>
<evidence type="ECO:0000313" key="2">
    <source>
        <dbReference type="Proteomes" id="UP000886501"/>
    </source>
</evidence>
<keyword evidence="2" id="KW-1185">Reference proteome</keyword>
<reference evidence="1" key="2">
    <citation type="journal article" date="2020" name="Nat. Commun.">
        <title>Large-scale genome sequencing of mycorrhizal fungi provides insights into the early evolution of symbiotic traits.</title>
        <authorList>
            <person name="Miyauchi S."/>
            <person name="Kiss E."/>
            <person name="Kuo A."/>
            <person name="Drula E."/>
            <person name="Kohler A."/>
            <person name="Sanchez-Garcia M."/>
            <person name="Morin E."/>
            <person name="Andreopoulos B."/>
            <person name="Barry K.W."/>
            <person name="Bonito G."/>
            <person name="Buee M."/>
            <person name="Carver A."/>
            <person name="Chen C."/>
            <person name="Cichocki N."/>
            <person name="Clum A."/>
            <person name="Culley D."/>
            <person name="Crous P.W."/>
            <person name="Fauchery L."/>
            <person name="Girlanda M."/>
            <person name="Hayes R.D."/>
            <person name="Keri Z."/>
            <person name="LaButti K."/>
            <person name="Lipzen A."/>
            <person name="Lombard V."/>
            <person name="Magnuson J."/>
            <person name="Maillard F."/>
            <person name="Murat C."/>
            <person name="Nolan M."/>
            <person name="Ohm R.A."/>
            <person name="Pangilinan J."/>
            <person name="Pereira M.F."/>
            <person name="Perotto S."/>
            <person name="Peter M."/>
            <person name="Pfister S."/>
            <person name="Riley R."/>
            <person name="Sitrit Y."/>
            <person name="Stielow J.B."/>
            <person name="Szollosi G."/>
            <person name="Zifcakova L."/>
            <person name="Stursova M."/>
            <person name="Spatafora J.W."/>
            <person name="Tedersoo L."/>
            <person name="Vaario L.M."/>
            <person name="Yamada A."/>
            <person name="Yan M."/>
            <person name="Wang P."/>
            <person name="Xu J."/>
            <person name="Bruns T."/>
            <person name="Baldrian P."/>
            <person name="Vilgalys R."/>
            <person name="Dunand C."/>
            <person name="Henrissat B."/>
            <person name="Grigoriev I.V."/>
            <person name="Hibbett D."/>
            <person name="Nagy L.G."/>
            <person name="Martin F.M."/>
        </authorList>
    </citation>
    <scope>NUCLEOTIDE SEQUENCE</scope>
    <source>
        <strain evidence="1">P2</strain>
    </source>
</reference>
<reference evidence="1" key="1">
    <citation type="submission" date="2019-10" db="EMBL/GenBank/DDBJ databases">
        <authorList>
            <consortium name="DOE Joint Genome Institute"/>
            <person name="Kuo A."/>
            <person name="Miyauchi S."/>
            <person name="Kiss E."/>
            <person name="Drula E."/>
            <person name="Kohler A."/>
            <person name="Sanchez-Garcia M."/>
            <person name="Andreopoulos B."/>
            <person name="Barry K.W."/>
            <person name="Bonito G."/>
            <person name="Buee M."/>
            <person name="Carver A."/>
            <person name="Chen C."/>
            <person name="Cichocki N."/>
            <person name="Clum A."/>
            <person name="Culley D."/>
            <person name="Crous P.W."/>
            <person name="Fauchery L."/>
            <person name="Girlanda M."/>
            <person name="Hayes R."/>
            <person name="Keri Z."/>
            <person name="Labutti K."/>
            <person name="Lipzen A."/>
            <person name="Lombard V."/>
            <person name="Magnuson J."/>
            <person name="Maillard F."/>
            <person name="Morin E."/>
            <person name="Murat C."/>
            <person name="Nolan M."/>
            <person name="Ohm R."/>
            <person name="Pangilinan J."/>
            <person name="Pereira M."/>
            <person name="Perotto S."/>
            <person name="Peter M."/>
            <person name="Riley R."/>
            <person name="Sitrit Y."/>
            <person name="Stielow B."/>
            <person name="Szollosi G."/>
            <person name="Zifcakova L."/>
            <person name="Stursova M."/>
            <person name="Spatafora J.W."/>
            <person name="Tedersoo L."/>
            <person name="Vaario L.-M."/>
            <person name="Yamada A."/>
            <person name="Yan M."/>
            <person name="Wang P."/>
            <person name="Xu J."/>
            <person name="Bruns T."/>
            <person name="Baldrian P."/>
            <person name="Vilgalys R."/>
            <person name="Henrissat B."/>
            <person name="Grigoriev I.V."/>
            <person name="Hibbett D."/>
            <person name="Nagy L.G."/>
            <person name="Martin F.M."/>
        </authorList>
    </citation>
    <scope>NUCLEOTIDE SEQUENCE</scope>
    <source>
        <strain evidence="1">P2</strain>
    </source>
</reference>
<proteinExistence type="predicted"/>
<sequence>MAQWGQGQPQFTQQTGFNPQIQTGFGTGVLPQPTGFPGQRSGFLTSQPTGFPGVSGFSSQPTGYGQQQGGFLSQQLGVSQQPAQFQQPMQTGFPGQFGQQRAPPPVPPIPSQFQHQPSTLQPQQPNRFLSPSPGPGLGSILSSGLVPQPTGYPGGGGLAARPLVAQPTGYVDPRLVMMSNTFMPANPSLPYHGGVPQFQPQTGPSLQQNFQQHNQTQRGTVVPKVPWTLSKAEKKSYDQIFRAWDTSGSGFITGQTALEVFGQSGLDKNDLARIWALADVDNRGKLNLAEFHIAMGLIYRRLNGNDIPEQLPEELVPASARDLNQSVDFLKDILKNETRTRSPGNFDDHISKLPTRSFHSDTARGAGGRQDATVYKHNDDHTPPGGVYQPRSRHIDRDTVRTHSDDPTDDLSVMKRQLENTAKMLDRTTEENAARTREDDELEREMSDLRYRIKRLQDDLDYVSRGPRSYAKDDERRKLERELLHLLHEKLPDLEKRIEENQARKDKEKREQMRDRDRRNDRFGRFSNRDDEHSRRYDDEDRYRNSYGRERSRERDRPQDHYDRRDYDKRDRERDFDRSRDDDRDRDYRRPPPQDTRTPPPPNPPPNSISQPPPAPPPPSSTPANMAKMTKEERQAYIKAEAQRQIQERMKALGVTTSASTPSIDSSVADRLAQEKKEAEEKAKAAEKAEEERARARQERLANEKAIKEGKTPEPQSPAPAPLTPAVSSPVKPSAPPPPKTRARPRPPPTKPSRSSAPPAPTPPAPVTMEPPPPQPDPEEERIKRLEEESRKRREVMQARLRALEEEEESAREADAEIEKRRQALSSRTPTESSPTPVPPPPPVQPVVQTPVSPAPASPPTPEPPQNIPADKPSFNPFSRIKKEEPSPSITPSPHVTTGAGSTNPFFRSQTAPPPAAPAPPPSISPAPKPYYNTANDDTDEEWGEVVEKDEDDSSDDEFTSSRAKRTNLAEKFFGNILPPVRPQSAGPGTVESPRTPVPTPTTSDVAPPPTFPPVDEIPPPPGPPPPPSPPPPAQTSAPLPQPTEGRSALLGAIQGGARLRKTVTNDRSGSTISGKVIGDTAPPVHINAAFSPPPPPPAPTSALDPRPEHSFQDSFNPPSMLSEDTKNSHRLSVDWYAGLAADHGASRVPTLSSMKEEEEDVTPPTATPQPVFNVQDADEYESADFMDDVDRSVEYRVRTLFPYEGQRPEDLSFPENVVLTAYPSKSGGDWWYGTLVRDKKSGFFPQTYVGRVQTVKATALYPYTGSNPDELPITEGDTLTVIDRSDADWWKVEQDGFVFIVPAGYVELVEDPSRDDLPVPTSQESSQEVTTESTPVTPRPGPNPPRRTAEDSDDSDSEYLSFDDSDEEDQESEEQRRIEREARTSERQRVLEAAGLIVRKDEHRLPPKIPRRHRPPPAVPGRLTTSTEPASDKDKELPSVPTSQGDVESMMYVDDAYERYETFKQNQLNRLSVASSFEITPSPTVTSPTLSVAVSMSKVDSSEGRFSDKLRDFLGRSKTPEERRTNLTISGPISGPILTREPSPVASENSTAFGASWASLVDKSALDGIPPQERKRQEAIFELIITESSYVRDLQLVVEIFYSKTMSLLDEKAVKVVFANIEDILLTNTAFLSALEERQKECRLYMDTVGDILRQHIPNMGMYLEYCVNEGTAIKLLQTLRVQNPGLAAHLNRLREDPTVRNLDLSSYLLVPMQRITRYPLLIKQILQYTEASQDRQDIELSLGVAESLLAHINESIREQEGYERLKTISQDLWVGQGRLDLTAPTRNMGPRKLLKEGVVMKAKSGKRLRAFLCSDVLVLIDENAKTLYRMPIPLPELTVEDSGSARDDQLFHIVVAYPRGGGIVSLKATSVRDCKLWVRAIESARRKCRAANERVAMRGTRR</sequence>
<name>A0ACB6ZLU2_THEGA</name>
<comment type="caution">
    <text evidence="1">The sequence shown here is derived from an EMBL/GenBank/DDBJ whole genome shotgun (WGS) entry which is preliminary data.</text>
</comment>